<dbReference type="PANTHER" id="PTHR42336">
    <property type="entry name" value="THIOREDOXIN DOMAIN-CONTAINING PROTEIN-RELATED"/>
    <property type="match status" value="1"/>
</dbReference>
<dbReference type="Gene3D" id="3.40.30.10">
    <property type="entry name" value="Glutaredoxin"/>
    <property type="match status" value="1"/>
</dbReference>
<accession>A0A6A6RYY0</accession>
<evidence type="ECO:0000313" key="1">
    <source>
        <dbReference type="EMBL" id="KAF2639991.1"/>
    </source>
</evidence>
<proteinExistence type="predicted"/>
<protein>
    <submittedName>
        <fullName evidence="1">Uncharacterized protein</fullName>
    </submittedName>
</protein>
<gene>
    <name evidence="1" type="ORF">P280DRAFT_469727</name>
</gene>
<evidence type="ECO:0000313" key="2">
    <source>
        <dbReference type="Proteomes" id="UP000799753"/>
    </source>
</evidence>
<name>A0A6A6RYY0_9PLEO</name>
<dbReference type="PANTHER" id="PTHR42336:SF1">
    <property type="entry name" value="ALKYL HYDROPEROXIDE REDUCTASE SUBUNIT C_ THIOL SPECIFIC ANTIOXIDANT DOMAIN-CONTAINING PROTEIN"/>
    <property type="match status" value="1"/>
</dbReference>
<dbReference type="SUPFAM" id="SSF52833">
    <property type="entry name" value="Thioredoxin-like"/>
    <property type="match status" value="1"/>
</dbReference>
<dbReference type="InterPro" id="IPR036249">
    <property type="entry name" value="Thioredoxin-like_sf"/>
</dbReference>
<dbReference type="Pfam" id="PF13911">
    <property type="entry name" value="AhpC-TSA_2"/>
    <property type="match status" value="1"/>
</dbReference>
<dbReference type="EMBL" id="MU006785">
    <property type="protein sequence ID" value="KAF2639991.1"/>
    <property type="molecule type" value="Genomic_DNA"/>
</dbReference>
<dbReference type="Proteomes" id="UP000799753">
    <property type="component" value="Unassembled WGS sequence"/>
</dbReference>
<dbReference type="AlphaFoldDB" id="A0A6A6RYY0"/>
<dbReference type="OrthoDB" id="40334at2759"/>
<dbReference type="InterPro" id="IPR032801">
    <property type="entry name" value="PXL2A/B/C"/>
</dbReference>
<sequence>MSWQTELSSWMFPSYLATSDPPAVGSKAPSSPQFVMPATDGKPTIVTFLRHCGCPFAEKTYLSLRAAASQHPDVHCIAISHSDAPSTDRWLQSLSDSSQDSAVNMVVDDERRIYAAWGLGVSSFWHVLNPWSLYSVYALGKQDNIWNRPTESGTRWQSAGSFAVAGDGTVKWSKPNVSADDVPDFEEALKALG</sequence>
<keyword evidence="2" id="KW-1185">Reference proteome</keyword>
<organism evidence="1 2">
    <name type="scientific">Massarina eburnea CBS 473.64</name>
    <dbReference type="NCBI Taxonomy" id="1395130"/>
    <lineage>
        <taxon>Eukaryota</taxon>
        <taxon>Fungi</taxon>
        <taxon>Dikarya</taxon>
        <taxon>Ascomycota</taxon>
        <taxon>Pezizomycotina</taxon>
        <taxon>Dothideomycetes</taxon>
        <taxon>Pleosporomycetidae</taxon>
        <taxon>Pleosporales</taxon>
        <taxon>Massarineae</taxon>
        <taxon>Massarinaceae</taxon>
        <taxon>Massarina</taxon>
    </lineage>
</organism>
<reference evidence="1" key="1">
    <citation type="journal article" date="2020" name="Stud. Mycol.">
        <title>101 Dothideomycetes genomes: a test case for predicting lifestyles and emergence of pathogens.</title>
        <authorList>
            <person name="Haridas S."/>
            <person name="Albert R."/>
            <person name="Binder M."/>
            <person name="Bloem J."/>
            <person name="Labutti K."/>
            <person name="Salamov A."/>
            <person name="Andreopoulos B."/>
            <person name="Baker S."/>
            <person name="Barry K."/>
            <person name="Bills G."/>
            <person name="Bluhm B."/>
            <person name="Cannon C."/>
            <person name="Castanera R."/>
            <person name="Culley D."/>
            <person name="Daum C."/>
            <person name="Ezra D."/>
            <person name="Gonzalez J."/>
            <person name="Henrissat B."/>
            <person name="Kuo A."/>
            <person name="Liang C."/>
            <person name="Lipzen A."/>
            <person name="Lutzoni F."/>
            <person name="Magnuson J."/>
            <person name="Mondo S."/>
            <person name="Nolan M."/>
            <person name="Ohm R."/>
            <person name="Pangilinan J."/>
            <person name="Park H.-J."/>
            <person name="Ramirez L."/>
            <person name="Alfaro M."/>
            <person name="Sun H."/>
            <person name="Tritt A."/>
            <person name="Yoshinaga Y."/>
            <person name="Zwiers L.-H."/>
            <person name="Turgeon B."/>
            <person name="Goodwin S."/>
            <person name="Spatafora J."/>
            <person name="Crous P."/>
            <person name="Grigoriev I."/>
        </authorList>
    </citation>
    <scope>NUCLEOTIDE SEQUENCE</scope>
    <source>
        <strain evidence="1">CBS 473.64</strain>
    </source>
</reference>